<evidence type="ECO:0008006" key="4">
    <source>
        <dbReference type="Google" id="ProtNLM"/>
    </source>
</evidence>
<gene>
    <name evidence="2" type="ORF">A3C06_03395</name>
</gene>
<comment type="caution">
    <text evidence="2">The sequence shown here is derived from an EMBL/GenBank/DDBJ whole genome shotgun (WGS) entry which is preliminary data.</text>
</comment>
<keyword evidence="1" id="KW-0472">Membrane</keyword>
<proteinExistence type="predicted"/>
<reference evidence="2 3" key="1">
    <citation type="journal article" date="2016" name="Nat. Commun.">
        <title>Thousands of microbial genomes shed light on interconnected biogeochemical processes in an aquifer system.</title>
        <authorList>
            <person name="Anantharaman K."/>
            <person name="Brown C.T."/>
            <person name="Hug L.A."/>
            <person name="Sharon I."/>
            <person name="Castelle C.J."/>
            <person name="Probst A.J."/>
            <person name="Thomas B.C."/>
            <person name="Singh A."/>
            <person name="Wilkins M.J."/>
            <person name="Karaoz U."/>
            <person name="Brodie E.L."/>
            <person name="Williams K.H."/>
            <person name="Hubbard S.S."/>
            <person name="Banfield J.F."/>
        </authorList>
    </citation>
    <scope>NUCLEOTIDE SEQUENCE [LARGE SCALE GENOMIC DNA]</scope>
</reference>
<accession>A0A1G2MWL0</accession>
<organism evidence="2 3">
    <name type="scientific">Candidatus Taylorbacteria bacterium RIFCSPHIGHO2_02_FULL_46_13</name>
    <dbReference type="NCBI Taxonomy" id="1802312"/>
    <lineage>
        <taxon>Bacteria</taxon>
        <taxon>Candidatus Tayloriibacteriota</taxon>
    </lineage>
</organism>
<dbReference type="AlphaFoldDB" id="A0A1G2MWL0"/>
<dbReference type="STRING" id="1802312.A3C06_03395"/>
<evidence type="ECO:0000313" key="2">
    <source>
        <dbReference type="EMBL" id="OHA27462.1"/>
    </source>
</evidence>
<name>A0A1G2MWL0_9BACT</name>
<feature type="transmembrane region" description="Helical" evidence="1">
    <location>
        <begin position="300"/>
        <end position="318"/>
    </location>
</feature>
<feature type="transmembrane region" description="Helical" evidence="1">
    <location>
        <begin position="16"/>
        <end position="34"/>
    </location>
</feature>
<keyword evidence="1" id="KW-0812">Transmembrane</keyword>
<dbReference type="EMBL" id="MHRQ01000001">
    <property type="protein sequence ID" value="OHA27462.1"/>
    <property type="molecule type" value="Genomic_DNA"/>
</dbReference>
<evidence type="ECO:0000256" key="1">
    <source>
        <dbReference type="SAM" id="Phobius"/>
    </source>
</evidence>
<protein>
    <recommendedName>
        <fullName evidence="4">DUF4349 domain-containing protein</fullName>
    </recommendedName>
</protein>
<dbReference type="Proteomes" id="UP000177565">
    <property type="component" value="Unassembled WGS sequence"/>
</dbReference>
<sequence>MADNQTTVRSFRPRRISWLTIVLALLAVVSFVAISRPNVRYDVIPMGTPGMMENYDSSGALPPTQTGAPMMDNGVSSAPSQGKGGSDMYYPYPYPSPDVPVTDTREFLKVYYNASMRTRDVSVLTRRVETTVRGYSGRIDHESSSPQYGYVSFAVPQSKYDAFRAELESLVASRFLTVNISSQNLLPQKVSIEEQQKQADTALSDYKTARQKIVSAHARIVQFLQSKIDADAAQLATLRAQTQTPDILFQIQTISDDWSAQKLQLVRENAAYTSQLNNADRNIKYAEDWIKAVQTQDQTLLDNVATVTGTVSIAWISLWDCARLYLPGYWIPFIFAALACLSFLFDRRRYGTV</sequence>
<evidence type="ECO:0000313" key="3">
    <source>
        <dbReference type="Proteomes" id="UP000177565"/>
    </source>
</evidence>
<feature type="transmembrane region" description="Helical" evidence="1">
    <location>
        <begin position="324"/>
        <end position="345"/>
    </location>
</feature>
<keyword evidence="1" id="KW-1133">Transmembrane helix</keyword>